<keyword evidence="3" id="KW-1185">Reference proteome</keyword>
<dbReference type="EMBL" id="QXML01000004">
    <property type="protein sequence ID" value="RIW15891.1"/>
    <property type="molecule type" value="Genomic_DNA"/>
</dbReference>
<evidence type="ECO:0000313" key="2">
    <source>
        <dbReference type="EMBL" id="RIW15891.1"/>
    </source>
</evidence>
<organism evidence="2 3">
    <name type="scientific">Algoriphagus lacus</name>
    <dbReference type="NCBI Taxonomy" id="2056311"/>
    <lineage>
        <taxon>Bacteria</taxon>
        <taxon>Pseudomonadati</taxon>
        <taxon>Bacteroidota</taxon>
        <taxon>Cytophagia</taxon>
        <taxon>Cytophagales</taxon>
        <taxon>Cyclobacteriaceae</taxon>
        <taxon>Algoriphagus</taxon>
    </lineage>
</organism>
<dbReference type="RefSeq" id="WP_119477827.1">
    <property type="nucleotide sequence ID" value="NZ_QXML01000004.1"/>
</dbReference>
<dbReference type="AlphaFoldDB" id="A0A418PSN1"/>
<comment type="caution">
    <text evidence="2">The sequence shown here is derived from an EMBL/GenBank/DDBJ whole genome shotgun (WGS) entry which is preliminary data.</text>
</comment>
<dbReference type="InterPro" id="IPR013830">
    <property type="entry name" value="SGNH_hydro"/>
</dbReference>
<dbReference type="InterPro" id="IPR036514">
    <property type="entry name" value="SGNH_hydro_sf"/>
</dbReference>
<accession>A0A418PSN1</accession>
<protein>
    <submittedName>
        <fullName evidence="2">SGNH/GDSL hydrolase family protein</fullName>
    </submittedName>
</protein>
<dbReference type="InterPro" id="IPR051532">
    <property type="entry name" value="Ester_Hydrolysis_Enzymes"/>
</dbReference>
<dbReference type="CDD" id="cd01836">
    <property type="entry name" value="FeeA_FeeB_like"/>
    <property type="match status" value="1"/>
</dbReference>
<dbReference type="Gene3D" id="3.40.50.1110">
    <property type="entry name" value="SGNH hydrolase"/>
    <property type="match status" value="1"/>
</dbReference>
<reference evidence="2 3" key="1">
    <citation type="submission" date="2018-09" db="EMBL/GenBank/DDBJ databases">
        <authorList>
            <person name="Wang X."/>
            <person name="Du Z."/>
        </authorList>
    </citation>
    <scope>NUCLEOTIDE SEQUENCE [LARGE SCALE GENOMIC DNA]</scope>
    <source>
        <strain evidence="2 3">N3</strain>
    </source>
</reference>
<evidence type="ECO:0000259" key="1">
    <source>
        <dbReference type="Pfam" id="PF13472"/>
    </source>
</evidence>
<dbReference type="GO" id="GO:0016788">
    <property type="term" value="F:hydrolase activity, acting on ester bonds"/>
    <property type="evidence" value="ECO:0007669"/>
    <property type="project" value="UniProtKB-ARBA"/>
</dbReference>
<feature type="domain" description="SGNH hydrolase-type esterase" evidence="1">
    <location>
        <begin position="51"/>
        <end position="222"/>
    </location>
</feature>
<dbReference type="SUPFAM" id="SSF52266">
    <property type="entry name" value="SGNH hydrolase"/>
    <property type="match status" value="1"/>
</dbReference>
<proteinExistence type="predicted"/>
<dbReference type="OrthoDB" id="2810666at2"/>
<dbReference type="Proteomes" id="UP000283522">
    <property type="component" value="Unassembled WGS sequence"/>
</dbReference>
<gene>
    <name evidence="2" type="ORF">D0X99_10755</name>
</gene>
<name>A0A418PSN1_9BACT</name>
<dbReference type="Pfam" id="PF13472">
    <property type="entry name" value="Lipase_GDSL_2"/>
    <property type="match status" value="1"/>
</dbReference>
<dbReference type="PANTHER" id="PTHR30383">
    <property type="entry name" value="THIOESTERASE 1/PROTEASE 1/LYSOPHOSPHOLIPASE L1"/>
    <property type="match status" value="1"/>
</dbReference>
<evidence type="ECO:0000313" key="3">
    <source>
        <dbReference type="Proteomes" id="UP000283522"/>
    </source>
</evidence>
<keyword evidence="2" id="KW-0378">Hydrolase</keyword>
<sequence length="238" mass="26774">MISDYTIFQAKLYPVLPFLFYQAGKVKMERPTPPAISEQLILGSGELKILVLGESTVAGVGASQPQFTLPGQLSKLMGHNYEITNLGKNGLRISQVFSHLGGEILDHKNGVKGIFIFLGANDCFHLTHPIRYRKHLNNVISKLLTQFTPDWIYLADIPPVHLFPAFPALLRNYLKTQRNFLRAEMIAFANENQNVVFDPLTGTFNPEFFSSDGIHPSDFGYEKIAEFAFNGLKNRFLI</sequence>